<keyword evidence="1" id="KW-0472">Membrane</keyword>
<organism evidence="2 3">
    <name type="scientific">Cuscuta australis</name>
    <dbReference type="NCBI Taxonomy" id="267555"/>
    <lineage>
        <taxon>Eukaryota</taxon>
        <taxon>Viridiplantae</taxon>
        <taxon>Streptophyta</taxon>
        <taxon>Embryophyta</taxon>
        <taxon>Tracheophyta</taxon>
        <taxon>Spermatophyta</taxon>
        <taxon>Magnoliopsida</taxon>
        <taxon>eudicotyledons</taxon>
        <taxon>Gunneridae</taxon>
        <taxon>Pentapetalae</taxon>
        <taxon>asterids</taxon>
        <taxon>lamiids</taxon>
        <taxon>Solanales</taxon>
        <taxon>Convolvulaceae</taxon>
        <taxon>Cuscuteae</taxon>
        <taxon>Cuscuta</taxon>
        <taxon>Cuscuta subgen. Grammica</taxon>
        <taxon>Cuscuta sect. Cleistogrammica</taxon>
    </lineage>
</organism>
<comment type="caution">
    <text evidence="2">The sequence shown here is derived from an EMBL/GenBank/DDBJ whole genome shotgun (WGS) entry which is preliminary data.</text>
</comment>
<sequence>MDLGDLDLELEIVISPSIVTLLCFPSLYSALPFFFVARSVFSSSLAHVSEFCQGDYSPPCVPFDVGSRRMLLMSAEVADEGCCTKSPLLKWFCERESCCGYCPFCWIVSLKWLTSIRVQLVDGIQSK</sequence>
<reference evidence="2 3" key="1">
    <citation type="submission" date="2018-06" db="EMBL/GenBank/DDBJ databases">
        <title>The Genome of Cuscuta australis (Dodder) Provides Insight into the Evolution of Plant Parasitism.</title>
        <authorList>
            <person name="Liu H."/>
        </authorList>
    </citation>
    <scope>NUCLEOTIDE SEQUENCE [LARGE SCALE GENOMIC DNA]</scope>
    <source>
        <strain evidence="3">cv. Yunnan</strain>
        <tissue evidence="2">Vines</tissue>
    </source>
</reference>
<protein>
    <submittedName>
        <fullName evidence="2">Uncharacterized protein</fullName>
    </submittedName>
</protein>
<proteinExistence type="predicted"/>
<gene>
    <name evidence="2" type="ORF">DM860_006003</name>
</gene>
<keyword evidence="1" id="KW-0812">Transmembrane</keyword>
<evidence type="ECO:0000256" key="1">
    <source>
        <dbReference type="SAM" id="Phobius"/>
    </source>
</evidence>
<accession>A0A328DNH5</accession>
<dbReference type="AlphaFoldDB" id="A0A328DNH5"/>
<evidence type="ECO:0000313" key="3">
    <source>
        <dbReference type="Proteomes" id="UP000249390"/>
    </source>
</evidence>
<dbReference type="Proteomes" id="UP000249390">
    <property type="component" value="Unassembled WGS sequence"/>
</dbReference>
<feature type="transmembrane region" description="Helical" evidence="1">
    <location>
        <begin position="12"/>
        <end position="37"/>
    </location>
</feature>
<dbReference type="EMBL" id="NQVE01000125">
    <property type="protein sequence ID" value="RAL45849.1"/>
    <property type="molecule type" value="Genomic_DNA"/>
</dbReference>
<keyword evidence="3" id="KW-1185">Reference proteome</keyword>
<name>A0A328DNH5_9ASTE</name>
<keyword evidence="1" id="KW-1133">Transmembrane helix</keyword>
<evidence type="ECO:0000313" key="2">
    <source>
        <dbReference type="EMBL" id="RAL45849.1"/>
    </source>
</evidence>